<dbReference type="SUPFAM" id="SSF51161">
    <property type="entry name" value="Trimeric LpxA-like enzymes"/>
    <property type="match status" value="1"/>
</dbReference>
<evidence type="ECO:0000256" key="2">
    <source>
        <dbReference type="ARBA" id="ARBA00022679"/>
    </source>
</evidence>
<dbReference type="Proteomes" id="UP000026941">
    <property type="component" value="Unassembled WGS sequence"/>
</dbReference>
<feature type="domain" description="Maltose/galactoside acetyltransferase" evidence="5">
    <location>
        <begin position="6"/>
        <end position="60"/>
    </location>
</feature>
<dbReference type="PANTHER" id="PTHR23416:SF23">
    <property type="entry name" value="ACETYLTRANSFERASE C18B11.09C-RELATED"/>
    <property type="match status" value="1"/>
</dbReference>
<dbReference type="GO" id="GO:0008374">
    <property type="term" value="F:O-acyltransferase activity"/>
    <property type="evidence" value="ECO:0007669"/>
    <property type="project" value="TreeGrafter"/>
</dbReference>
<dbReference type="InterPro" id="IPR024688">
    <property type="entry name" value="Mac_dom"/>
</dbReference>
<comment type="similarity">
    <text evidence="1">Belongs to the transferase hexapeptide repeat family.</text>
</comment>
<evidence type="ECO:0000256" key="3">
    <source>
        <dbReference type="ARBA" id="ARBA00022737"/>
    </source>
</evidence>
<evidence type="ECO:0000259" key="5">
    <source>
        <dbReference type="SMART" id="SM01266"/>
    </source>
</evidence>
<protein>
    <submittedName>
        <fullName evidence="6">Maltose O-acetyltransferase</fullName>
    </submittedName>
</protein>
<dbReference type="CDD" id="cd03357">
    <property type="entry name" value="LbH_MAT_GAT"/>
    <property type="match status" value="1"/>
</dbReference>
<gene>
    <name evidence="6" type="primary">maa</name>
    <name evidence="6" type="ORF">RRH01S_28_00130</name>
</gene>
<sequence length="185" mass="19219">MAQSERQKMAAGEWYCCLDPELDALRVAARNAVHQHNIMPPLQRGNFGPALSTLFAGAGEGVFIEAPFHCSYGINIWLGPKVYLNAGCTILDSAPVRIGEGSMLGPGVQIYCPEHHRDPVLRCAGQEIARPVEIGKAVWIGGGAIILGGVTIGDGAIVGAGAVVTKSVQAGVAVVGNPARALPSK</sequence>
<evidence type="ECO:0000256" key="4">
    <source>
        <dbReference type="ARBA" id="ARBA00023315"/>
    </source>
</evidence>
<reference evidence="6 7" key="1">
    <citation type="submission" date="2014-05" db="EMBL/GenBank/DDBJ databases">
        <title>Whole genome shotgun sequence of Rhizobium rhizogenes NBRC 13257.</title>
        <authorList>
            <person name="Katano-Makiyama Y."/>
            <person name="Hosoyama A."/>
            <person name="Hashimoto M."/>
            <person name="Hosoyama Y."/>
            <person name="Noguchi M."/>
            <person name="Tsuchikane K."/>
            <person name="Kimura A."/>
            <person name="Ohji S."/>
            <person name="Ichikawa N."/>
            <person name="Yamazoe A."/>
            <person name="Fujita N."/>
        </authorList>
    </citation>
    <scope>NUCLEOTIDE SEQUENCE [LARGE SCALE GENOMIC DNA]</scope>
    <source>
        <strain evidence="6 7">NBRC 13257</strain>
    </source>
</reference>
<accession>A0AA87QLJ7</accession>
<comment type="caution">
    <text evidence="6">The sequence shown here is derived from an EMBL/GenBank/DDBJ whole genome shotgun (WGS) entry which is preliminary data.</text>
</comment>
<dbReference type="RefSeq" id="WP_007690913.1">
    <property type="nucleotide sequence ID" value="NZ_BAYX01000028.1"/>
</dbReference>
<evidence type="ECO:0000313" key="7">
    <source>
        <dbReference type="Proteomes" id="UP000026941"/>
    </source>
</evidence>
<dbReference type="Pfam" id="PF12464">
    <property type="entry name" value="Mac"/>
    <property type="match status" value="1"/>
</dbReference>
<name>A0AA87QLJ7_RHIRH</name>
<dbReference type="SMART" id="SM01266">
    <property type="entry name" value="Mac"/>
    <property type="match status" value="1"/>
</dbReference>
<dbReference type="PANTHER" id="PTHR23416">
    <property type="entry name" value="SIALIC ACID SYNTHASE-RELATED"/>
    <property type="match status" value="1"/>
</dbReference>
<dbReference type="Gene3D" id="2.160.10.10">
    <property type="entry name" value="Hexapeptide repeat proteins"/>
    <property type="match status" value="1"/>
</dbReference>
<dbReference type="EMBL" id="BAYX01000028">
    <property type="protein sequence ID" value="GAJ96938.1"/>
    <property type="molecule type" value="Genomic_DNA"/>
</dbReference>
<dbReference type="Pfam" id="PF00132">
    <property type="entry name" value="Hexapep"/>
    <property type="match status" value="1"/>
</dbReference>
<keyword evidence="4" id="KW-0012">Acyltransferase</keyword>
<keyword evidence="2" id="KW-0808">Transferase</keyword>
<dbReference type="GO" id="GO:0016407">
    <property type="term" value="F:acetyltransferase activity"/>
    <property type="evidence" value="ECO:0007669"/>
    <property type="project" value="InterPro"/>
</dbReference>
<dbReference type="PROSITE" id="PS00101">
    <property type="entry name" value="HEXAPEP_TRANSFERASES"/>
    <property type="match status" value="1"/>
</dbReference>
<dbReference type="InterPro" id="IPR018357">
    <property type="entry name" value="Hexapep_transf_CS"/>
</dbReference>
<dbReference type="InterPro" id="IPR001451">
    <property type="entry name" value="Hexapep"/>
</dbReference>
<evidence type="ECO:0000313" key="6">
    <source>
        <dbReference type="EMBL" id="GAJ96938.1"/>
    </source>
</evidence>
<dbReference type="AlphaFoldDB" id="A0AA87QLJ7"/>
<keyword evidence="3" id="KW-0677">Repeat</keyword>
<dbReference type="InterPro" id="IPR051159">
    <property type="entry name" value="Hexapeptide_acetyltransf"/>
</dbReference>
<proteinExistence type="inferred from homology"/>
<organism evidence="6 7">
    <name type="scientific">Rhizobium rhizogenes NBRC 13257</name>
    <dbReference type="NCBI Taxonomy" id="1220581"/>
    <lineage>
        <taxon>Bacteria</taxon>
        <taxon>Pseudomonadati</taxon>
        <taxon>Pseudomonadota</taxon>
        <taxon>Alphaproteobacteria</taxon>
        <taxon>Hyphomicrobiales</taxon>
        <taxon>Rhizobiaceae</taxon>
        <taxon>Rhizobium/Agrobacterium group</taxon>
        <taxon>Rhizobium</taxon>
    </lineage>
</organism>
<evidence type="ECO:0000256" key="1">
    <source>
        <dbReference type="ARBA" id="ARBA00007274"/>
    </source>
</evidence>
<dbReference type="InterPro" id="IPR011004">
    <property type="entry name" value="Trimer_LpxA-like_sf"/>
</dbReference>
<dbReference type="GO" id="GO:0005829">
    <property type="term" value="C:cytosol"/>
    <property type="evidence" value="ECO:0007669"/>
    <property type="project" value="TreeGrafter"/>
</dbReference>